<dbReference type="Pfam" id="PF05489">
    <property type="entry name" value="Phage_tail_X"/>
    <property type="match status" value="1"/>
</dbReference>
<dbReference type="Proteomes" id="UP001595713">
    <property type="component" value="Unassembled WGS sequence"/>
</dbReference>
<comment type="caution">
    <text evidence="1">The sequence shown here is derived from an EMBL/GenBank/DDBJ whole genome shotgun (WGS) entry which is preliminary data.</text>
</comment>
<gene>
    <name evidence="1" type="ORF">ACFONA_05125</name>
</gene>
<keyword evidence="2" id="KW-1185">Reference proteome</keyword>
<name>A0ABV7SRW7_9SPHN</name>
<reference evidence="2" key="1">
    <citation type="journal article" date="2019" name="Int. J. Syst. Evol. Microbiol.">
        <title>The Global Catalogue of Microorganisms (GCM) 10K type strain sequencing project: providing services to taxonomists for standard genome sequencing and annotation.</title>
        <authorList>
            <consortium name="The Broad Institute Genomics Platform"/>
            <consortium name="The Broad Institute Genome Sequencing Center for Infectious Disease"/>
            <person name="Wu L."/>
            <person name="Ma J."/>
        </authorList>
    </citation>
    <scope>NUCLEOTIDE SEQUENCE [LARGE SCALE GENOMIC DNA]</scope>
    <source>
        <strain evidence="2">KCTC 42739</strain>
    </source>
</reference>
<organism evidence="1 2">
    <name type="scientific">Sphingomonas hylomeconis</name>
    <dbReference type="NCBI Taxonomy" id="1395958"/>
    <lineage>
        <taxon>Bacteria</taxon>
        <taxon>Pseudomonadati</taxon>
        <taxon>Pseudomonadota</taxon>
        <taxon>Alphaproteobacteria</taxon>
        <taxon>Sphingomonadales</taxon>
        <taxon>Sphingomonadaceae</taxon>
        <taxon>Sphingomonas</taxon>
    </lineage>
</organism>
<dbReference type="InterPro" id="IPR008861">
    <property type="entry name" value="GpX-like"/>
</dbReference>
<sequence length="70" mass="7438">MADAVAARQDETLDALIWRTRGLGPSDLGPVLEANPGLAELGTILPAGKRVVLPETPPAPVVRDIIQLWD</sequence>
<protein>
    <submittedName>
        <fullName evidence="1">Tail protein X</fullName>
    </submittedName>
</protein>
<proteinExistence type="predicted"/>
<evidence type="ECO:0000313" key="1">
    <source>
        <dbReference type="EMBL" id="MFC3579541.1"/>
    </source>
</evidence>
<dbReference type="EMBL" id="JBHRXP010000002">
    <property type="protein sequence ID" value="MFC3579541.1"/>
    <property type="molecule type" value="Genomic_DNA"/>
</dbReference>
<dbReference type="RefSeq" id="WP_261293558.1">
    <property type="nucleotide sequence ID" value="NZ_JANQBK010000003.1"/>
</dbReference>
<evidence type="ECO:0000313" key="2">
    <source>
        <dbReference type="Proteomes" id="UP001595713"/>
    </source>
</evidence>
<accession>A0ABV7SRW7</accession>